<feature type="region of interest" description="Disordered" evidence="1">
    <location>
        <begin position="17"/>
        <end position="38"/>
    </location>
</feature>
<dbReference type="AlphaFoldDB" id="A0AAV4N0Z5"/>
<accession>A0AAV4N0Z5</accession>
<proteinExistence type="predicted"/>
<comment type="caution">
    <text evidence="2">The sequence shown here is derived from an EMBL/GenBank/DDBJ whole genome shotgun (WGS) entry which is preliminary data.</text>
</comment>
<evidence type="ECO:0000256" key="1">
    <source>
        <dbReference type="SAM" id="MobiDB-lite"/>
    </source>
</evidence>
<evidence type="ECO:0000313" key="3">
    <source>
        <dbReference type="Proteomes" id="UP001054837"/>
    </source>
</evidence>
<name>A0AAV4N0Z5_9ARAC</name>
<organism evidence="2 3">
    <name type="scientific">Caerostris darwini</name>
    <dbReference type="NCBI Taxonomy" id="1538125"/>
    <lineage>
        <taxon>Eukaryota</taxon>
        <taxon>Metazoa</taxon>
        <taxon>Ecdysozoa</taxon>
        <taxon>Arthropoda</taxon>
        <taxon>Chelicerata</taxon>
        <taxon>Arachnida</taxon>
        <taxon>Araneae</taxon>
        <taxon>Araneomorphae</taxon>
        <taxon>Entelegynae</taxon>
        <taxon>Araneoidea</taxon>
        <taxon>Araneidae</taxon>
        <taxon>Caerostris</taxon>
    </lineage>
</organism>
<dbReference type="Proteomes" id="UP001054837">
    <property type="component" value="Unassembled WGS sequence"/>
</dbReference>
<sequence>MREILAHHSSSVRFESISGEVGEAGSKASRRTTDGGSKVTTFSDDRYVRLRARATGLKLYLTLGQPLFLIQEGQYLPRQAVSSYRRLYEECQYARRPACVVPPAFLPPQK</sequence>
<evidence type="ECO:0000313" key="2">
    <source>
        <dbReference type="EMBL" id="GIX78437.1"/>
    </source>
</evidence>
<reference evidence="2 3" key="1">
    <citation type="submission" date="2021-06" db="EMBL/GenBank/DDBJ databases">
        <title>Caerostris darwini draft genome.</title>
        <authorList>
            <person name="Kono N."/>
            <person name="Arakawa K."/>
        </authorList>
    </citation>
    <scope>NUCLEOTIDE SEQUENCE [LARGE SCALE GENOMIC DNA]</scope>
</reference>
<gene>
    <name evidence="2" type="ORF">CDAR_313821</name>
</gene>
<dbReference type="EMBL" id="BPLQ01001086">
    <property type="protein sequence ID" value="GIX78437.1"/>
    <property type="molecule type" value="Genomic_DNA"/>
</dbReference>
<keyword evidence="3" id="KW-1185">Reference proteome</keyword>
<protein>
    <submittedName>
        <fullName evidence="2">Uncharacterized protein</fullName>
    </submittedName>
</protein>